<proteinExistence type="predicted"/>
<keyword evidence="1" id="KW-0472">Membrane</keyword>
<dbReference type="WBParaSite" id="PDA_v2.g16655.t1">
    <property type="protein sequence ID" value="PDA_v2.g16655.t1"/>
    <property type="gene ID" value="PDA_v2.g16655"/>
</dbReference>
<keyword evidence="1" id="KW-0812">Transmembrane</keyword>
<dbReference type="InterPro" id="IPR015683">
    <property type="entry name" value="Ionotropic_Glu_rcpt"/>
</dbReference>
<keyword evidence="1" id="KW-1133">Transmembrane helix</keyword>
<dbReference type="SUPFAM" id="SSF53850">
    <property type="entry name" value="Periplasmic binding protein-like II"/>
    <property type="match status" value="1"/>
</dbReference>
<organism evidence="2 3">
    <name type="scientific">Panagrolaimus davidi</name>
    <dbReference type="NCBI Taxonomy" id="227884"/>
    <lineage>
        <taxon>Eukaryota</taxon>
        <taxon>Metazoa</taxon>
        <taxon>Ecdysozoa</taxon>
        <taxon>Nematoda</taxon>
        <taxon>Chromadorea</taxon>
        <taxon>Rhabditida</taxon>
        <taxon>Tylenchina</taxon>
        <taxon>Panagrolaimomorpha</taxon>
        <taxon>Panagrolaimoidea</taxon>
        <taxon>Panagrolaimidae</taxon>
        <taxon>Panagrolaimus</taxon>
    </lineage>
</organism>
<dbReference type="AlphaFoldDB" id="A0A914PEM1"/>
<feature type="transmembrane region" description="Helical" evidence="1">
    <location>
        <begin position="89"/>
        <end position="109"/>
    </location>
</feature>
<accession>A0A914PEM1</accession>
<sequence>MESASLEYQLTLHCNLTKVGNVVLGSNGYSIALPKGSKWRERLSRQILDYNEKGIMMMLKRTWWKKTPQIEECEGQAVETRKSLSMEKVSGIFGLLAIGLFVSFIVVIAERMVPANVLKDKKLVVK</sequence>
<name>A0A914PEM1_9BILA</name>
<reference evidence="3" key="1">
    <citation type="submission" date="2022-11" db="UniProtKB">
        <authorList>
            <consortium name="WormBaseParasite"/>
        </authorList>
    </citation>
    <scope>IDENTIFICATION</scope>
</reference>
<evidence type="ECO:0000256" key="1">
    <source>
        <dbReference type="SAM" id="Phobius"/>
    </source>
</evidence>
<evidence type="ECO:0000313" key="3">
    <source>
        <dbReference type="WBParaSite" id="PDA_v2.g16655.t1"/>
    </source>
</evidence>
<keyword evidence="2" id="KW-1185">Reference proteome</keyword>
<dbReference type="Proteomes" id="UP000887578">
    <property type="component" value="Unplaced"/>
</dbReference>
<dbReference type="PANTHER" id="PTHR18966">
    <property type="entry name" value="IONOTROPIC GLUTAMATE RECEPTOR"/>
    <property type="match status" value="1"/>
</dbReference>
<protein>
    <submittedName>
        <fullName evidence="3">Uncharacterized protein</fullName>
    </submittedName>
</protein>
<evidence type="ECO:0000313" key="2">
    <source>
        <dbReference type="Proteomes" id="UP000887578"/>
    </source>
</evidence>
<dbReference type="Gene3D" id="3.40.190.10">
    <property type="entry name" value="Periplasmic binding protein-like II"/>
    <property type="match status" value="2"/>
</dbReference>